<protein>
    <recommendedName>
        <fullName evidence="4">Bacterial transcriptional activator domain-containing protein</fullName>
    </recommendedName>
</protein>
<dbReference type="InterPro" id="IPR011990">
    <property type="entry name" value="TPR-like_helical_dom_sf"/>
</dbReference>
<dbReference type="InterPro" id="IPR027417">
    <property type="entry name" value="P-loop_NTPase"/>
</dbReference>
<dbReference type="InterPro" id="IPR005158">
    <property type="entry name" value="BTAD"/>
</dbReference>
<dbReference type="Pfam" id="PF03704">
    <property type="entry name" value="BTAD"/>
    <property type="match status" value="1"/>
</dbReference>
<evidence type="ECO:0000313" key="6">
    <source>
        <dbReference type="Proteomes" id="UP001499930"/>
    </source>
</evidence>
<accession>A0ABN3Y2R9</accession>
<proteinExistence type="predicted"/>
<dbReference type="CDD" id="cd15831">
    <property type="entry name" value="BTAD"/>
    <property type="match status" value="1"/>
</dbReference>
<dbReference type="Proteomes" id="UP001499930">
    <property type="component" value="Unassembled WGS sequence"/>
</dbReference>
<dbReference type="Pfam" id="PF13401">
    <property type="entry name" value="AAA_22"/>
    <property type="match status" value="1"/>
</dbReference>
<dbReference type="PANTHER" id="PTHR35807:SF1">
    <property type="entry name" value="TRANSCRIPTIONAL REGULATOR REDD"/>
    <property type="match status" value="1"/>
</dbReference>
<evidence type="ECO:0000259" key="4">
    <source>
        <dbReference type="SMART" id="SM01043"/>
    </source>
</evidence>
<evidence type="ECO:0000256" key="1">
    <source>
        <dbReference type="ARBA" id="ARBA00023015"/>
    </source>
</evidence>
<dbReference type="PRINTS" id="PR00364">
    <property type="entry name" value="DISEASERSIST"/>
</dbReference>
<dbReference type="Gene3D" id="1.25.40.10">
    <property type="entry name" value="Tetratricopeptide repeat domain"/>
    <property type="match status" value="1"/>
</dbReference>
<name>A0ABN3Y2R9_9ACTN</name>
<evidence type="ECO:0000256" key="2">
    <source>
        <dbReference type="ARBA" id="ARBA00023163"/>
    </source>
</evidence>
<dbReference type="InterPro" id="IPR051677">
    <property type="entry name" value="AfsR-DnrI-RedD_regulator"/>
</dbReference>
<keyword evidence="6" id="KW-1185">Reference proteome</keyword>
<dbReference type="Gene3D" id="3.40.50.300">
    <property type="entry name" value="P-loop containing nucleotide triphosphate hydrolases"/>
    <property type="match status" value="1"/>
</dbReference>
<feature type="region of interest" description="Disordered" evidence="3">
    <location>
        <begin position="165"/>
        <end position="189"/>
    </location>
</feature>
<dbReference type="SMART" id="SM01043">
    <property type="entry name" value="BTAD"/>
    <property type="match status" value="1"/>
</dbReference>
<keyword evidence="1" id="KW-0805">Transcription regulation</keyword>
<feature type="region of interest" description="Disordered" evidence="3">
    <location>
        <begin position="635"/>
        <end position="655"/>
    </location>
</feature>
<reference evidence="5 6" key="1">
    <citation type="journal article" date="2019" name="Int. J. Syst. Evol. Microbiol.">
        <title>The Global Catalogue of Microorganisms (GCM) 10K type strain sequencing project: providing services to taxonomists for standard genome sequencing and annotation.</title>
        <authorList>
            <consortium name="The Broad Institute Genomics Platform"/>
            <consortium name="The Broad Institute Genome Sequencing Center for Infectious Disease"/>
            <person name="Wu L."/>
            <person name="Ma J."/>
        </authorList>
    </citation>
    <scope>NUCLEOTIDE SEQUENCE [LARGE SCALE GENOMIC DNA]</scope>
    <source>
        <strain evidence="5 6">JCM 3106</strain>
    </source>
</reference>
<dbReference type="EMBL" id="BAAAWD010000011">
    <property type="protein sequence ID" value="GAA3014160.1"/>
    <property type="molecule type" value="Genomic_DNA"/>
</dbReference>
<evidence type="ECO:0000256" key="3">
    <source>
        <dbReference type="SAM" id="MobiDB-lite"/>
    </source>
</evidence>
<dbReference type="PANTHER" id="PTHR35807">
    <property type="entry name" value="TRANSCRIPTIONAL REGULATOR REDD-RELATED"/>
    <property type="match status" value="1"/>
</dbReference>
<dbReference type="SUPFAM" id="SSF48452">
    <property type="entry name" value="TPR-like"/>
    <property type="match status" value="1"/>
</dbReference>
<evidence type="ECO:0000313" key="5">
    <source>
        <dbReference type="EMBL" id="GAA3014160.1"/>
    </source>
</evidence>
<comment type="caution">
    <text evidence="5">The sequence shown here is derived from an EMBL/GenBank/DDBJ whole genome shotgun (WGS) entry which is preliminary data.</text>
</comment>
<keyword evidence="2" id="KW-0804">Transcription</keyword>
<feature type="domain" description="Bacterial transcriptional activator" evidence="4">
    <location>
        <begin position="18"/>
        <end position="162"/>
    </location>
</feature>
<organism evidence="5 6">
    <name type="scientific">Streptosporangium longisporum</name>
    <dbReference type="NCBI Taxonomy" id="46187"/>
    <lineage>
        <taxon>Bacteria</taxon>
        <taxon>Bacillati</taxon>
        <taxon>Actinomycetota</taxon>
        <taxon>Actinomycetes</taxon>
        <taxon>Streptosporangiales</taxon>
        <taxon>Streptosporangiaceae</taxon>
        <taxon>Streptosporangium</taxon>
    </lineage>
</organism>
<dbReference type="SUPFAM" id="SSF52540">
    <property type="entry name" value="P-loop containing nucleoside triphosphate hydrolases"/>
    <property type="match status" value="1"/>
</dbReference>
<gene>
    <name evidence="5" type="ORF">GCM10017559_41760</name>
</gene>
<sequence length="655" mass="71937">MLVGDGTGYMLALDPRSIDAQIFEQHLDSVRHLQRFGPWPQVVERLDTALSLWRGPALGGVVGPLADAERTRLEELRFTAIEDRAQLLLEADRAGEIIGDLSGLVRTHPLRERLHYLLMVAHYRCGRRADALKQFHSVRRLLIRELGIEPGEDLRRCHDQILNGTLSSPVPADSPATLTSQGSGGFPTLTPHGSGGFPVFVVPAQLPRDVPGFTGRREELRRLEEFVSAAEVLGEAGVILVSGAPGVGKSALAVRFARGLTDRFQGGQLHLDLRGFSNEAEPMEPAEALRHLLAGLGSVPDPSEDLQALSSRYRSLVTGRRILIVLDNARSAEQVRPLLPGDPSCLVLVTSRNRLSGLTTRDGALRVTLDLMPQDDAVTLVKNVIRQASGEAERPLVDRLCQVGDYLPIALRIAAERMTSRFHGGIAVATRTIPEREELLESADTECDEQSSMRSVFSSSYRALPAEAAEMFRLMGLHGGSTFDLVTAAIMADVDHDRARRTVDFLLSGHLLRITPCNRLRFHDDMLRAYAKDRAMAEMSYRTRRAAVSRLVTHYLRTADAAIRLLYPARYPLPPPPLAPDGVATLRFGSAEQARTWFERELPNLSAAVRQAGAYGVCPVRERLPSLIQSFLRGRSEGQPSVPANSPRPEGPPSM</sequence>
<dbReference type="InterPro" id="IPR049945">
    <property type="entry name" value="AAA_22"/>
</dbReference>